<accession>A0A811KM30</accession>
<dbReference type="SUPFAM" id="SSF50630">
    <property type="entry name" value="Acid proteases"/>
    <property type="match status" value="1"/>
</dbReference>
<dbReference type="InterPro" id="IPR021109">
    <property type="entry name" value="Peptidase_aspartic_dom_sf"/>
</dbReference>
<dbReference type="PROSITE" id="PS51767">
    <property type="entry name" value="PEPTIDASE_A1"/>
    <property type="match status" value="1"/>
</dbReference>
<dbReference type="EMBL" id="CAJFCW020000003">
    <property type="protein sequence ID" value="CAG9106137.1"/>
    <property type="molecule type" value="Genomic_DNA"/>
</dbReference>
<reference evidence="2" key="1">
    <citation type="submission" date="2020-09" db="EMBL/GenBank/DDBJ databases">
        <authorList>
            <person name="Kikuchi T."/>
        </authorList>
    </citation>
    <scope>NUCLEOTIDE SEQUENCE</scope>
    <source>
        <strain evidence="2">SH1</strain>
    </source>
</reference>
<proteinExistence type="predicted"/>
<dbReference type="AlphaFoldDB" id="A0A811KM30"/>
<sequence>MTRFNVTVGADTGSNGMIIPQDVVDHLVDKLYATYLYNSFYSPYTYVVMDNVKLDIDLVIDNVTYTFDIKNFLDHFAINTELKRFKSDGLPTTLNLKNNTDVKDRWIFGAGLVKAFCNVHDVQNRRIGLANVKQSTKEGYR</sequence>
<dbReference type="Pfam" id="PF00026">
    <property type="entry name" value="Asp"/>
    <property type="match status" value="1"/>
</dbReference>
<evidence type="ECO:0000259" key="1">
    <source>
        <dbReference type="PROSITE" id="PS51767"/>
    </source>
</evidence>
<dbReference type="Proteomes" id="UP000783686">
    <property type="component" value="Unassembled WGS sequence"/>
</dbReference>
<organism evidence="2 3">
    <name type="scientific">Bursaphelenchus okinawaensis</name>
    <dbReference type="NCBI Taxonomy" id="465554"/>
    <lineage>
        <taxon>Eukaryota</taxon>
        <taxon>Metazoa</taxon>
        <taxon>Ecdysozoa</taxon>
        <taxon>Nematoda</taxon>
        <taxon>Chromadorea</taxon>
        <taxon>Rhabditida</taxon>
        <taxon>Tylenchina</taxon>
        <taxon>Tylenchomorpha</taxon>
        <taxon>Aphelenchoidea</taxon>
        <taxon>Aphelenchoididae</taxon>
        <taxon>Bursaphelenchus</taxon>
    </lineage>
</organism>
<evidence type="ECO:0000313" key="2">
    <source>
        <dbReference type="EMBL" id="CAD5216543.1"/>
    </source>
</evidence>
<dbReference type="Gene3D" id="2.40.70.10">
    <property type="entry name" value="Acid Proteases"/>
    <property type="match status" value="1"/>
</dbReference>
<keyword evidence="3" id="KW-1185">Reference proteome</keyword>
<dbReference type="EMBL" id="CAJFDH010000003">
    <property type="protein sequence ID" value="CAD5216543.1"/>
    <property type="molecule type" value="Genomic_DNA"/>
</dbReference>
<name>A0A811KM30_9BILA</name>
<evidence type="ECO:0000313" key="3">
    <source>
        <dbReference type="Proteomes" id="UP000614601"/>
    </source>
</evidence>
<feature type="domain" description="Peptidase A1" evidence="1">
    <location>
        <begin position="1"/>
        <end position="130"/>
    </location>
</feature>
<comment type="caution">
    <text evidence="2">The sequence shown here is derived from an EMBL/GenBank/DDBJ whole genome shotgun (WGS) entry which is preliminary data.</text>
</comment>
<dbReference type="InterPro" id="IPR033121">
    <property type="entry name" value="PEPTIDASE_A1"/>
</dbReference>
<gene>
    <name evidence="2" type="ORF">BOKJ2_LOCUS6640</name>
</gene>
<dbReference type="Proteomes" id="UP000614601">
    <property type="component" value="Unassembled WGS sequence"/>
</dbReference>
<protein>
    <recommendedName>
        <fullName evidence="1">Peptidase A1 domain-containing protein</fullName>
    </recommendedName>
</protein>